<dbReference type="EMBL" id="QTJV01000001">
    <property type="protein sequence ID" value="RFM36817.1"/>
    <property type="molecule type" value="Genomic_DNA"/>
</dbReference>
<feature type="transmembrane region" description="Helical" evidence="1">
    <location>
        <begin position="16"/>
        <end position="41"/>
    </location>
</feature>
<evidence type="ECO:0000256" key="1">
    <source>
        <dbReference type="SAM" id="Phobius"/>
    </source>
</evidence>
<evidence type="ECO:0000313" key="2">
    <source>
        <dbReference type="EMBL" id="RFM36817.1"/>
    </source>
</evidence>
<proteinExistence type="predicted"/>
<keyword evidence="3" id="KW-1185">Reference proteome</keyword>
<comment type="caution">
    <text evidence="2">The sequence shown here is derived from an EMBL/GenBank/DDBJ whole genome shotgun (WGS) entry which is preliminary data.</text>
</comment>
<dbReference type="OrthoDB" id="672033at2"/>
<protein>
    <submittedName>
        <fullName evidence="2">Uncharacterized protein</fullName>
    </submittedName>
</protein>
<keyword evidence="1" id="KW-0472">Membrane</keyword>
<keyword evidence="1" id="KW-0812">Transmembrane</keyword>
<feature type="transmembrane region" description="Helical" evidence="1">
    <location>
        <begin position="206"/>
        <end position="225"/>
    </location>
</feature>
<gene>
    <name evidence="2" type="ORF">DXN04_04775</name>
</gene>
<evidence type="ECO:0000313" key="3">
    <source>
        <dbReference type="Proteomes" id="UP000261174"/>
    </source>
</evidence>
<keyword evidence="1" id="KW-1133">Transmembrane helix</keyword>
<name>A0A3E1P9K7_9BACT</name>
<feature type="transmembrane region" description="Helical" evidence="1">
    <location>
        <begin position="61"/>
        <end position="90"/>
    </location>
</feature>
<organism evidence="2 3">
    <name type="scientific">Chitinophaga silvisoli</name>
    <dbReference type="NCBI Taxonomy" id="2291814"/>
    <lineage>
        <taxon>Bacteria</taxon>
        <taxon>Pseudomonadati</taxon>
        <taxon>Bacteroidota</taxon>
        <taxon>Chitinophagia</taxon>
        <taxon>Chitinophagales</taxon>
        <taxon>Chitinophagaceae</taxon>
        <taxon>Chitinophaga</taxon>
    </lineage>
</organism>
<dbReference type="Proteomes" id="UP000261174">
    <property type="component" value="Unassembled WGS sequence"/>
</dbReference>
<accession>A0A3E1P9K7</accession>
<sequence length="227" mass="25118">MKTNLTLFTKIATRSALAWLSIVIPGIIISIIGLIISIYLIGHQPGPGYAGARAGGIGALLAILVLFTVAFWSMCLLVLSIAGFALFPALASGYTLKKSIFLVWDNKLGDFFIEKISVYVDKVIQRIAERKGSSAATLRKESVKELKLEVKKDGSTTKLQKRLLNYLLKQVNLDDIDWKAEPAKIKSQVLAKVKDYIGEKLMPSKLWVRLAMILPVVLMVLALIYDR</sequence>
<reference evidence="2 3" key="1">
    <citation type="submission" date="2018-08" db="EMBL/GenBank/DDBJ databases">
        <title>Chitinophaga sp. K20C18050901, a novel bacterium isolated from forest soil.</title>
        <authorList>
            <person name="Wang C."/>
        </authorList>
    </citation>
    <scope>NUCLEOTIDE SEQUENCE [LARGE SCALE GENOMIC DNA]</scope>
    <source>
        <strain evidence="2 3">K20C18050901</strain>
    </source>
</reference>
<dbReference type="AlphaFoldDB" id="A0A3E1P9K7"/>
<dbReference type="RefSeq" id="WP_116852136.1">
    <property type="nucleotide sequence ID" value="NZ_QTJV01000001.1"/>
</dbReference>